<dbReference type="GO" id="GO:0005737">
    <property type="term" value="C:cytoplasm"/>
    <property type="evidence" value="ECO:0007669"/>
    <property type="project" value="TreeGrafter"/>
</dbReference>
<feature type="domain" description="HSac2" evidence="3">
    <location>
        <begin position="106"/>
        <end position="289"/>
    </location>
</feature>
<dbReference type="AlphaFoldDB" id="A0AA38HUE1"/>
<evidence type="ECO:0000256" key="1">
    <source>
        <dbReference type="ARBA" id="ARBA00009163"/>
    </source>
</evidence>
<gene>
    <name evidence="4" type="ORF">Zmor_026463</name>
</gene>
<dbReference type="InterPro" id="IPR022158">
    <property type="entry name" value="Inositol_phosphatase"/>
</dbReference>
<name>A0AA38HUE1_9CUCU</name>
<organism evidence="4 5">
    <name type="scientific">Zophobas morio</name>
    <dbReference type="NCBI Taxonomy" id="2755281"/>
    <lineage>
        <taxon>Eukaryota</taxon>
        <taxon>Metazoa</taxon>
        <taxon>Ecdysozoa</taxon>
        <taxon>Arthropoda</taxon>
        <taxon>Hexapoda</taxon>
        <taxon>Insecta</taxon>
        <taxon>Pterygota</taxon>
        <taxon>Neoptera</taxon>
        <taxon>Endopterygota</taxon>
        <taxon>Coleoptera</taxon>
        <taxon>Polyphaga</taxon>
        <taxon>Cucujiformia</taxon>
        <taxon>Tenebrionidae</taxon>
        <taxon>Zophobas</taxon>
    </lineage>
</organism>
<dbReference type="PROSITE" id="PS51791">
    <property type="entry name" value="HSAC2"/>
    <property type="match status" value="1"/>
</dbReference>
<evidence type="ECO:0000256" key="2">
    <source>
        <dbReference type="SAM" id="MobiDB-lite"/>
    </source>
</evidence>
<feature type="compositionally biased region" description="Basic and acidic residues" evidence="2">
    <location>
        <begin position="27"/>
        <end position="37"/>
    </location>
</feature>
<comment type="similarity">
    <text evidence="1">Belongs to the TPRG1 family.</text>
</comment>
<evidence type="ECO:0000259" key="3">
    <source>
        <dbReference type="PROSITE" id="PS51791"/>
    </source>
</evidence>
<feature type="compositionally biased region" description="Basic and acidic residues" evidence="2">
    <location>
        <begin position="45"/>
        <end position="54"/>
    </location>
</feature>
<feature type="region of interest" description="Disordered" evidence="2">
    <location>
        <begin position="20"/>
        <end position="55"/>
    </location>
</feature>
<proteinExistence type="inferred from homology"/>
<accession>A0AA38HUE1</accession>
<comment type="caution">
    <text evidence="4">The sequence shown here is derived from an EMBL/GenBank/DDBJ whole genome shotgun (WGS) entry which is preliminary data.</text>
</comment>
<dbReference type="Pfam" id="PF12456">
    <property type="entry name" value="hSac2"/>
    <property type="match status" value="1"/>
</dbReference>
<evidence type="ECO:0000313" key="5">
    <source>
        <dbReference type="Proteomes" id="UP001168821"/>
    </source>
</evidence>
<dbReference type="EMBL" id="JALNTZ010000008">
    <property type="protein sequence ID" value="KAJ3643774.1"/>
    <property type="molecule type" value="Genomic_DNA"/>
</dbReference>
<protein>
    <recommendedName>
        <fullName evidence="3">HSac2 domain-containing protein</fullName>
    </recommendedName>
</protein>
<dbReference type="Proteomes" id="UP001168821">
    <property type="component" value="Unassembled WGS sequence"/>
</dbReference>
<dbReference type="InterPro" id="IPR040242">
    <property type="entry name" value="TPRG1-like"/>
</dbReference>
<sequence>MIEDALEEELLHEFKGGTLTINPETKLNNDKLIKPDSPDNGDDNESTKANKNDNRWGANFISPLTAIPNKISASLWNKNSSSTTASRENTIQPAICITENPNNYFTFRESVLARALTECKEQFLDEEADGPLLEAFLLTQISHWNSDKERLLLLTPQTLVVAKYDFIALRRLGYKKLPLEFIEEIVYGELVYPNGSLIPNRNTKGVRLVWNKNKPYNFSSYWNPFNDDIPFCTFTYHPLFFHKDCVDEKLKNLYCLEAFVEKLSKAVADLPRNNEISKEPCVMEEKDIVLQTYVGIGSIIHNRNALGFFKVRGKFSF</sequence>
<reference evidence="4" key="1">
    <citation type="journal article" date="2023" name="G3 (Bethesda)">
        <title>Whole genome assemblies of Zophobas morio and Tenebrio molitor.</title>
        <authorList>
            <person name="Kaur S."/>
            <person name="Stinson S.A."/>
            <person name="diCenzo G.C."/>
        </authorList>
    </citation>
    <scope>NUCLEOTIDE SEQUENCE</scope>
    <source>
        <strain evidence="4">QUZm001</strain>
    </source>
</reference>
<dbReference type="PANTHER" id="PTHR31108">
    <property type="entry name" value="TUMOR PROTEIN P63-REGULATED GENE 1-LIKE PROTEIN"/>
    <property type="match status" value="1"/>
</dbReference>
<keyword evidence="5" id="KW-1185">Reference proteome</keyword>
<dbReference type="InterPro" id="IPR034753">
    <property type="entry name" value="hSac2"/>
</dbReference>
<dbReference type="PANTHER" id="PTHR31108:SF1">
    <property type="entry name" value="HSAC2 DOMAIN-CONTAINING PROTEIN"/>
    <property type="match status" value="1"/>
</dbReference>
<evidence type="ECO:0000313" key="4">
    <source>
        <dbReference type="EMBL" id="KAJ3643774.1"/>
    </source>
</evidence>